<sequence>MSNLKGTALITGAGPRQSDCSEPNADNLLAVVKEIKAKGRSSSSHLADVTVEEQVKAMITEVVQVHDGLDVVVANAGVAKWGNLVETSADEWDRIMTVNARGTFLCYKYAALQMVEQGRGGRIIGACSVVGKRGAGGLSAYSASKFAVRGLTQAAALEYGKFGITVNAYAPSAIDSDMWNEIDTDSTKSTGREPGDLTDHVKRSGVLGKLGTSTDVANLVSFIVSKEAQFITGQSLSINGGMYFD</sequence>
<comment type="similarity">
    <text evidence="1">Belongs to the short-chain dehydrogenases/reductases (SDR) family.</text>
</comment>
<dbReference type="FunFam" id="3.40.50.720:FF:000084">
    <property type="entry name" value="Short-chain dehydrogenase reductase"/>
    <property type="match status" value="1"/>
</dbReference>
<evidence type="ECO:0000256" key="2">
    <source>
        <dbReference type="ARBA" id="ARBA00022857"/>
    </source>
</evidence>
<evidence type="ECO:0000313" key="5">
    <source>
        <dbReference type="Proteomes" id="UP000620124"/>
    </source>
</evidence>
<dbReference type="InterPro" id="IPR002347">
    <property type="entry name" value="SDR_fam"/>
</dbReference>
<dbReference type="PROSITE" id="PS00061">
    <property type="entry name" value="ADH_SHORT"/>
    <property type="match status" value="1"/>
</dbReference>
<keyword evidence="2" id="KW-0521">NADP</keyword>
<protein>
    <submittedName>
        <fullName evidence="4">Acetoin reductase family protein</fullName>
    </submittedName>
</protein>
<dbReference type="PRINTS" id="PR00081">
    <property type="entry name" value="GDHRDH"/>
</dbReference>
<dbReference type="EMBL" id="JACAZI010000002">
    <property type="protein sequence ID" value="KAF7369048.1"/>
    <property type="molecule type" value="Genomic_DNA"/>
</dbReference>
<organism evidence="4 5">
    <name type="scientific">Mycena venus</name>
    <dbReference type="NCBI Taxonomy" id="2733690"/>
    <lineage>
        <taxon>Eukaryota</taxon>
        <taxon>Fungi</taxon>
        <taxon>Dikarya</taxon>
        <taxon>Basidiomycota</taxon>
        <taxon>Agaricomycotina</taxon>
        <taxon>Agaricomycetes</taxon>
        <taxon>Agaricomycetidae</taxon>
        <taxon>Agaricales</taxon>
        <taxon>Marasmiineae</taxon>
        <taxon>Mycenaceae</taxon>
        <taxon>Mycena</taxon>
    </lineage>
</organism>
<evidence type="ECO:0000256" key="3">
    <source>
        <dbReference type="ARBA" id="ARBA00023002"/>
    </source>
</evidence>
<dbReference type="PANTHER" id="PTHR24321:SF8">
    <property type="entry name" value="ESTRADIOL 17-BETA-DEHYDROGENASE 8-RELATED"/>
    <property type="match status" value="1"/>
</dbReference>
<dbReference type="Gene3D" id="3.40.50.720">
    <property type="entry name" value="NAD(P)-binding Rossmann-like Domain"/>
    <property type="match status" value="1"/>
</dbReference>
<gene>
    <name evidence="4" type="ORF">MVEN_00231600</name>
</gene>
<dbReference type="InterPro" id="IPR020904">
    <property type="entry name" value="Sc_DH/Rdtase_CS"/>
</dbReference>
<dbReference type="SUPFAM" id="SSF51735">
    <property type="entry name" value="NAD(P)-binding Rossmann-fold domains"/>
    <property type="match status" value="1"/>
</dbReference>
<dbReference type="Pfam" id="PF13561">
    <property type="entry name" value="adh_short_C2"/>
    <property type="match status" value="1"/>
</dbReference>
<accession>A0A8H6YXT4</accession>
<dbReference type="InterPro" id="IPR036291">
    <property type="entry name" value="NAD(P)-bd_dom_sf"/>
</dbReference>
<name>A0A8H6YXT4_9AGAR</name>
<dbReference type="PRINTS" id="PR00080">
    <property type="entry name" value="SDRFAMILY"/>
</dbReference>
<proteinExistence type="inferred from homology"/>
<evidence type="ECO:0000256" key="1">
    <source>
        <dbReference type="ARBA" id="ARBA00006484"/>
    </source>
</evidence>
<dbReference type="Proteomes" id="UP000620124">
    <property type="component" value="Unassembled WGS sequence"/>
</dbReference>
<keyword evidence="3" id="KW-0560">Oxidoreductase</keyword>
<dbReference type="PANTHER" id="PTHR24321">
    <property type="entry name" value="DEHYDROGENASES, SHORT CHAIN"/>
    <property type="match status" value="1"/>
</dbReference>
<dbReference type="AlphaFoldDB" id="A0A8H6YXT4"/>
<keyword evidence="5" id="KW-1185">Reference proteome</keyword>
<comment type="caution">
    <text evidence="4">The sequence shown here is derived from an EMBL/GenBank/DDBJ whole genome shotgun (WGS) entry which is preliminary data.</text>
</comment>
<dbReference type="GO" id="GO:0016491">
    <property type="term" value="F:oxidoreductase activity"/>
    <property type="evidence" value="ECO:0007669"/>
    <property type="project" value="UniProtKB-KW"/>
</dbReference>
<reference evidence="4" key="1">
    <citation type="submission" date="2020-05" db="EMBL/GenBank/DDBJ databases">
        <title>Mycena genomes resolve the evolution of fungal bioluminescence.</title>
        <authorList>
            <person name="Tsai I.J."/>
        </authorList>
    </citation>
    <scope>NUCLEOTIDE SEQUENCE</scope>
    <source>
        <strain evidence="4">CCC161011</strain>
    </source>
</reference>
<evidence type="ECO:0000313" key="4">
    <source>
        <dbReference type="EMBL" id="KAF7369048.1"/>
    </source>
</evidence>
<dbReference type="OrthoDB" id="498125at2759"/>